<dbReference type="InterPro" id="IPR001878">
    <property type="entry name" value="Znf_CCHC"/>
</dbReference>
<dbReference type="GO" id="GO:0008270">
    <property type="term" value="F:zinc ion binding"/>
    <property type="evidence" value="ECO:0007669"/>
    <property type="project" value="InterPro"/>
</dbReference>
<dbReference type="AlphaFoldDB" id="A0A4D6LTM9"/>
<evidence type="ECO:0000313" key="4">
    <source>
        <dbReference type="Proteomes" id="UP000501690"/>
    </source>
</evidence>
<feature type="compositionally biased region" description="Basic and acidic residues" evidence="1">
    <location>
        <begin position="845"/>
        <end position="860"/>
    </location>
</feature>
<feature type="region of interest" description="Disordered" evidence="1">
    <location>
        <begin position="842"/>
        <end position="875"/>
    </location>
</feature>
<feature type="region of interest" description="Disordered" evidence="1">
    <location>
        <begin position="597"/>
        <end position="634"/>
    </location>
</feature>
<keyword evidence="4" id="KW-1185">Reference proteome</keyword>
<evidence type="ECO:0000313" key="3">
    <source>
        <dbReference type="EMBL" id="QCD91813.1"/>
    </source>
</evidence>
<accession>A0A4D6LTM9</accession>
<dbReference type="InterPro" id="IPR036128">
    <property type="entry name" value="Plus3-like_sf"/>
</dbReference>
<feature type="compositionally biased region" description="Basic and acidic residues" evidence="1">
    <location>
        <begin position="625"/>
        <end position="634"/>
    </location>
</feature>
<dbReference type="GO" id="GO:0003677">
    <property type="term" value="F:DNA binding"/>
    <property type="evidence" value="ECO:0007669"/>
    <property type="project" value="InterPro"/>
</dbReference>
<evidence type="ECO:0000256" key="1">
    <source>
        <dbReference type="SAM" id="MobiDB-lite"/>
    </source>
</evidence>
<gene>
    <name evidence="3" type="ORF">DEO72_LG4g2781</name>
</gene>
<dbReference type="SUPFAM" id="SSF159042">
    <property type="entry name" value="Plus3-like"/>
    <property type="match status" value="1"/>
</dbReference>
<dbReference type="SMART" id="SM00719">
    <property type="entry name" value="Plus3"/>
    <property type="match status" value="1"/>
</dbReference>
<organism evidence="3 4">
    <name type="scientific">Vigna unguiculata</name>
    <name type="common">Cowpea</name>
    <dbReference type="NCBI Taxonomy" id="3917"/>
    <lineage>
        <taxon>Eukaryota</taxon>
        <taxon>Viridiplantae</taxon>
        <taxon>Streptophyta</taxon>
        <taxon>Embryophyta</taxon>
        <taxon>Tracheophyta</taxon>
        <taxon>Spermatophyta</taxon>
        <taxon>Magnoliopsida</taxon>
        <taxon>eudicotyledons</taxon>
        <taxon>Gunneridae</taxon>
        <taxon>Pentapetalae</taxon>
        <taxon>rosids</taxon>
        <taxon>fabids</taxon>
        <taxon>Fabales</taxon>
        <taxon>Fabaceae</taxon>
        <taxon>Papilionoideae</taxon>
        <taxon>50 kb inversion clade</taxon>
        <taxon>NPAAA clade</taxon>
        <taxon>indigoferoid/millettioid clade</taxon>
        <taxon>Phaseoleae</taxon>
        <taxon>Vigna</taxon>
    </lineage>
</organism>
<sequence length="1010" mass="111488">MLLKMSAENKKIKPKTDIELFLNNANQCVWKKLNNDSGAGANAASRVDMTFAATDPLSEIVWSPDKGLSLRCADSSFADKNTSLFRELGTSCMVLAQPQNFTGGSSTPDNPLDDDFVKPLAVVCAKGDIAEADAPTMHATGDSGVKAKFKAYEEDDIGSVGHKDIVNTTATTPNLPYDESGNLVNNCEKVAGDQANIGTNNNMSGIEGNKFSAMSGQAEKGPLDNLFLQSEEIKPNMDQNPSPGRHSDGGVDIALGKKAVVTGNLHTAVEPVVEFKGSDAPGTNLASSSRRPLQKLEFSAENDLRIDNFEAACAGTSGINVHGIENKLQDNEMMLPCDKILPAMHSPCHSRIYMAINKGKEKSLSDGDANVVLSREDNDSHSSVESCNSAGFFPTGKKRRNFQQQLIIGSKRVKRQMEETSGSKSYVKQDSSFMNWISNMVKGLSQSIQNDSNTLALSLANPKHHNLQPDERLIACDTNQDSEQKITGFKSIFQSIYCPSLKNVETRIHQEGKSSEDLEPVNTEHGINATPITCCAENNSPSKLCLRSNKFEVSTGRHEAGPSSQPQIKPLNFFNCQESSKSNIMETKNNSIFSFSRDKEEVAPHSSSTKQNTDNNDNIDSNVLSDRKEEENTCHRRENLGSLWITRFSPKFTAPLREQPTNETEVSTDLKEENDLKSKYKFKALSSSPGLRNLEPMSSMFARRFGAIKHIMPANTADNAKQVNMLCLFCGTRGHQLSDCSEIAENKLADLQKNIDSCGGLEECPCICIICFEPNHWAVSCPTSISVRKHELKANQESVRLDEDERVLSGGSVNGETDHRAGQDICLKRKSNEIMTFKEGNSASFKKDCGSSSEENKFRENPMSTPSKLTEKQTSHLPKKIFDAVKKLRLSRTEILKWINTHGSISQLDGFFLRLRLGKWKEGIGGTGYLVACINETQSRRQSSEQNTRKSFSVKVGSIKCMVESQYISNHDFLEEEIMEWWFNTSEAGAEIPSEEDLIEKFKKKNMLGL</sequence>
<dbReference type="SMART" id="SM00343">
    <property type="entry name" value="ZnF_C2HC"/>
    <property type="match status" value="2"/>
</dbReference>
<proteinExistence type="predicted"/>
<name>A0A4D6LTM9_VIGUN</name>
<evidence type="ECO:0000259" key="2">
    <source>
        <dbReference type="PROSITE" id="PS51360"/>
    </source>
</evidence>
<dbReference type="EMBL" id="CP039348">
    <property type="protein sequence ID" value="QCD91813.1"/>
    <property type="molecule type" value="Genomic_DNA"/>
</dbReference>
<dbReference type="PANTHER" id="PTHR38940:SF4">
    <property type="entry name" value="OS01G0775100 PROTEIN"/>
    <property type="match status" value="1"/>
</dbReference>
<feature type="compositionally biased region" description="Polar residues" evidence="1">
    <location>
        <begin position="605"/>
        <end position="624"/>
    </location>
</feature>
<dbReference type="PANTHER" id="PTHR38940">
    <property type="entry name" value="PLUS3 DOMAIN-CONTAINING PROTEIN"/>
    <property type="match status" value="1"/>
</dbReference>
<protein>
    <submittedName>
        <fullName evidence="3">RNA polymerase-associated protein Rtf1</fullName>
    </submittedName>
</protein>
<dbReference type="Pfam" id="PF03126">
    <property type="entry name" value="Plus-3"/>
    <property type="match status" value="1"/>
</dbReference>
<dbReference type="InterPro" id="IPR004343">
    <property type="entry name" value="Plus-3_dom"/>
</dbReference>
<dbReference type="Proteomes" id="UP000501690">
    <property type="component" value="Linkage Group LG4"/>
</dbReference>
<dbReference type="Gene3D" id="3.90.70.200">
    <property type="entry name" value="Plus-3 domain"/>
    <property type="match status" value="1"/>
</dbReference>
<dbReference type="PROSITE" id="PS51360">
    <property type="entry name" value="PLUS3"/>
    <property type="match status" value="1"/>
</dbReference>
<feature type="domain" description="Plus3" evidence="2">
    <location>
        <begin position="879"/>
        <end position="1010"/>
    </location>
</feature>
<reference evidence="3 4" key="1">
    <citation type="submission" date="2019-04" db="EMBL/GenBank/DDBJ databases">
        <title>An improved genome assembly and genetic linkage map for asparagus bean, Vigna unguiculata ssp. sesquipedialis.</title>
        <authorList>
            <person name="Xia Q."/>
            <person name="Zhang R."/>
            <person name="Dong Y."/>
        </authorList>
    </citation>
    <scope>NUCLEOTIDE SEQUENCE [LARGE SCALE GENOMIC DNA]</scope>
    <source>
        <tissue evidence="3">Leaf</tissue>
    </source>
</reference>